<dbReference type="SUPFAM" id="SSF51735">
    <property type="entry name" value="NAD(P)-binding Rossmann-fold domains"/>
    <property type="match status" value="1"/>
</dbReference>
<dbReference type="PANTHER" id="PTHR44196:SF1">
    <property type="entry name" value="DEHYDROGENASE_REDUCTASE SDR FAMILY MEMBER 7B"/>
    <property type="match status" value="1"/>
</dbReference>
<name>A0A1U7DHJ7_9RHOB</name>
<proteinExistence type="inferred from homology"/>
<keyword evidence="2" id="KW-0560">Oxidoreductase</keyword>
<dbReference type="InterPro" id="IPR036291">
    <property type="entry name" value="NAD(P)-bd_dom_sf"/>
</dbReference>
<dbReference type="Pfam" id="PF00106">
    <property type="entry name" value="adh_short"/>
    <property type="match status" value="1"/>
</dbReference>
<dbReference type="EMBL" id="CP019124">
    <property type="protein sequence ID" value="APX89369.1"/>
    <property type="molecule type" value="Genomic_DNA"/>
</dbReference>
<dbReference type="GO" id="GO:0016020">
    <property type="term" value="C:membrane"/>
    <property type="evidence" value="ECO:0007669"/>
    <property type="project" value="TreeGrafter"/>
</dbReference>
<dbReference type="STRING" id="1267768.BV394_06275"/>
<accession>A0A2M9DE86</accession>
<dbReference type="OrthoDB" id="335726at2"/>
<dbReference type="AlphaFoldDB" id="A0A1U7DHJ7"/>
<evidence type="ECO:0000313" key="4">
    <source>
        <dbReference type="Proteomes" id="UP000187266"/>
    </source>
</evidence>
<dbReference type="PANTHER" id="PTHR44196">
    <property type="entry name" value="DEHYDROGENASE/REDUCTASE SDR FAMILY MEMBER 7B"/>
    <property type="match status" value="1"/>
</dbReference>
<accession>A0A1U7DHJ7</accession>
<evidence type="ECO:0000256" key="1">
    <source>
        <dbReference type="ARBA" id="ARBA00006484"/>
    </source>
</evidence>
<dbReference type="RefSeq" id="WP_076979392.1">
    <property type="nucleotide sequence ID" value="NZ_CP019124.1"/>
</dbReference>
<sequence>MSNESWLILGATSSMARAFARAVAERGAMVLLAGRDMADLEHVAADCRLRGARGAAALAFDARKPKGFEALIDRLCAEAGTLNVAVFVGSMPEQSEIDADPALLARTVEQNFTGPATLLHRLAPQLAQRGSGTIVGVGSVAGDRGRLGNYVYGAAKAGFATYLSGLRNRLGREGVHVMTVKPGFVDTAMTWGIEGMFLVASPDQVARDIHRGVRKRRNVLYTPFFWMGIMGIIRTIPEALFKRLKI</sequence>
<keyword evidence="4" id="KW-1185">Reference proteome</keyword>
<dbReference type="GO" id="GO:0016491">
    <property type="term" value="F:oxidoreductase activity"/>
    <property type="evidence" value="ECO:0007669"/>
    <property type="project" value="UniProtKB-KW"/>
</dbReference>
<dbReference type="InterPro" id="IPR002347">
    <property type="entry name" value="SDR_fam"/>
</dbReference>
<reference evidence="3 4" key="1">
    <citation type="submission" date="2017-01" db="EMBL/GenBank/DDBJ databases">
        <title>Genomic analysis of Xuhuaishuia manganoxidans DY6-4.</title>
        <authorList>
            <person name="Wang X."/>
        </authorList>
    </citation>
    <scope>NUCLEOTIDE SEQUENCE [LARGE SCALE GENOMIC DNA]</scope>
    <source>
        <strain evidence="3 4">DY6-4</strain>
    </source>
</reference>
<evidence type="ECO:0000256" key="2">
    <source>
        <dbReference type="ARBA" id="ARBA00023002"/>
    </source>
</evidence>
<comment type="similarity">
    <text evidence="1">Belongs to the short-chain dehydrogenases/reductases (SDR) family.</text>
</comment>
<dbReference type="NCBIfam" id="NF005489">
    <property type="entry name" value="PRK07102.1"/>
    <property type="match status" value="1"/>
</dbReference>
<dbReference type="Gene3D" id="3.40.50.720">
    <property type="entry name" value="NAD(P)-binding Rossmann-like Domain"/>
    <property type="match status" value="1"/>
</dbReference>
<dbReference type="PRINTS" id="PR00081">
    <property type="entry name" value="GDHRDH"/>
</dbReference>
<gene>
    <name evidence="3" type="ORF">BV394_06275</name>
</gene>
<evidence type="ECO:0000313" key="3">
    <source>
        <dbReference type="EMBL" id="APX89369.1"/>
    </source>
</evidence>
<organism evidence="3 4">
    <name type="scientific">Brevirhabdus pacifica</name>
    <dbReference type="NCBI Taxonomy" id="1267768"/>
    <lineage>
        <taxon>Bacteria</taxon>
        <taxon>Pseudomonadati</taxon>
        <taxon>Pseudomonadota</taxon>
        <taxon>Alphaproteobacteria</taxon>
        <taxon>Rhodobacterales</taxon>
        <taxon>Paracoccaceae</taxon>
        <taxon>Brevirhabdus</taxon>
    </lineage>
</organism>
<protein>
    <submittedName>
        <fullName evidence="3">Short-chain dehydrogenase</fullName>
    </submittedName>
</protein>
<dbReference type="Proteomes" id="UP000187266">
    <property type="component" value="Chromosome"/>
</dbReference>